<name>A0A7K1SNR4_9BACT</name>
<evidence type="ECO:0000313" key="2">
    <source>
        <dbReference type="Proteomes" id="UP000436006"/>
    </source>
</evidence>
<dbReference type="EMBL" id="WPIN01000023">
    <property type="protein sequence ID" value="MVM35445.1"/>
    <property type="molecule type" value="Genomic_DNA"/>
</dbReference>
<dbReference type="AlphaFoldDB" id="A0A7K1SNR4"/>
<keyword evidence="2" id="KW-1185">Reference proteome</keyword>
<dbReference type="CDD" id="cd15482">
    <property type="entry name" value="Sialidase_non-viral"/>
    <property type="match status" value="1"/>
</dbReference>
<proteinExistence type="predicted"/>
<organism evidence="1 2">
    <name type="scientific">Spirosoma arboris</name>
    <dbReference type="NCBI Taxonomy" id="2682092"/>
    <lineage>
        <taxon>Bacteria</taxon>
        <taxon>Pseudomonadati</taxon>
        <taxon>Bacteroidota</taxon>
        <taxon>Cytophagia</taxon>
        <taxon>Cytophagales</taxon>
        <taxon>Cytophagaceae</taxon>
        <taxon>Spirosoma</taxon>
    </lineage>
</organism>
<gene>
    <name evidence="1" type="ORF">GO755_35820</name>
</gene>
<dbReference type="Proteomes" id="UP000436006">
    <property type="component" value="Unassembled WGS sequence"/>
</dbReference>
<dbReference type="SUPFAM" id="SSF50939">
    <property type="entry name" value="Sialidases"/>
    <property type="match status" value="1"/>
</dbReference>
<comment type="caution">
    <text evidence="1">The sequence shown here is derived from an EMBL/GenBank/DDBJ whole genome shotgun (WGS) entry which is preliminary data.</text>
</comment>
<evidence type="ECO:0000313" key="1">
    <source>
        <dbReference type="EMBL" id="MVM35445.1"/>
    </source>
</evidence>
<accession>A0A7K1SNR4</accession>
<dbReference type="Gene3D" id="2.120.10.10">
    <property type="match status" value="1"/>
</dbReference>
<protein>
    <submittedName>
        <fullName evidence="1">Exo-alpha-sialidase</fullName>
    </submittedName>
</protein>
<dbReference type="InterPro" id="IPR036278">
    <property type="entry name" value="Sialidase_sf"/>
</dbReference>
<sequence>MKFVKQSLLPPGWDPKLAGDEVLKRLITVTASQARGAHDAEMVLVGNYAYVVAEVNDIRSGERANWPFIYVAMSIVNLQTLAVEKIISVAKSDQAFANDVLPHGACFVPRIIQKDEKTLRCYFASENPDIRQSQTWFTDFDLGSQTFDNRIYKAKIKTADGVFDMQPQYFYADAAKYGFKKEAKDYGMYLFDSFKVFDGKTYIAINNYVGRQNGLAILNKAFDTFEIIAHFNEPQELQLCEPAINRLPDGTWMAIIRQNGGNYMFSTSHDGLTWTRGEYKDFVPNGENSKPTFDKFNGVYYLGWQESTHINGKGRTVFNVDISQDGKNWERKYRFEAPQSFQYPTFHEHNGSIWLTVTQGSTERIMFGKLEATR</sequence>
<reference evidence="1 2" key="1">
    <citation type="submission" date="2019-12" db="EMBL/GenBank/DDBJ databases">
        <title>Spirosoma sp. HMF4905 genome sequencing and assembly.</title>
        <authorList>
            <person name="Kang H."/>
            <person name="Cha I."/>
            <person name="Kim H."/>
            <person name="Joh K."/>
        </authorList>
    </citation>
    <scope>NUCLEOTIDE SEQUENCE [LARGE SCALE GENOMIC DNA]</scope>
    <source>
        <strain evidence="1 2">HMF4905</strain>
    </source>
</reference>